<reference evidence="1" key="1">
    <citation type="submission" date="2021-11" db="EMBL/GenBank/DDBJ databases">
        <authorList>
            <person name="Rodrigo-Torres L."/>
            <person name="Arahal R. D."/>
            <person name="Lucena T."/>
        </authorList>
    </citation>
    <scope>NUCLEOTIDE SEQUENCE</scope>
    <source>
        <strain evidence="1">CECT 7929</strain>
    </source>
</reference>
<comment type="caution">
    <text evidence="1">The sequence shown here is derived from an EMBL/GenBank/DDBJ whole genome shotgun (WGS) entry which is preliminary data.</text>
</comment>
<sequence length="66" mass="7629">MPAQFVQTCIGEIANGQCQGELIWMTLEQAKGYMTLEDFNAVKYPVIELFVTAFIFRILLKWVPWS</sequence>
<evidence type="ECO:0000313" key="1">
    <source>
        <dbReference type="EMBL" id="CAH0535462.1"/>
    </source>
</evidence>
<evidence type="ECO:0000313" key="2">
    <source>
        <dbReference type="Proteomes" id="UP000838672"/>
    </source>
</evidence>
<dbReference type="Proteomes" id="UP000838672">
    <property type="component" value="Unassembled WGS sequence"/>
</dbReference>
<protein>
    <recommendedName>
        <fullName evidence="3">MutT/nudix family protein</fullName>
    </recommendedName>
</protein>
<gene>
    <name evidence="1" type="ORF">VST7929_03036</name>
</gene>
<dbReference type="EMBL" id="CAKLDI010000002">
    <property type="protein sequence ID" value="CAH0535462.1"/>
    <property type="molecule type" value="Genomic_DNA"/>
</dbReference>
<evidence type="ECO:0008006" key="3">
    <source>
        <dbReference type="Google" id="ProtNLM"/>
    </source>
</evidence>
<organism evidence="1 2">
    <name type="scientific">Vibrio stylophorae</name>
    <dbReference type="NCBI Taxonomy" id="659351"/>
    <lineage>
        <taxon>Bacteria</taxon>
        <taxon>Pseudomonadati</taxon>
        <taxon>Pseudomonadota</taxon>
        <taxon>Gammaproteobacteria</taxon>
        <taxon>Vibrionales</taxon>
        <taxon>Vibrionaceae</taxon>
        <taxon>Vibrio</taxon>
    </lineage>
</organism>
<name>A0ABM8ZXG7_9VIBR</name>
<keyword evidence="2" id="KW-1185">Reference proteome</keyword>
<accession>A0ABM8ZXG7</accession>
<dbReference type="RefSeq" id="WP_237468347.1">
    <property type="nucleotide sequence ID" value="NZ_CAKLDI010000002.1"/>
</dbReference>
<proteinExistence type="predicted"/>